<dbReference type="PANTHER" id="PTHR48098:SF1">
    <property type="entry name" value="DIACYLGLYCEROL ACYLTRANSFERASE_MYCOLYLTRANSFERASE AG85A"/>
    <property type="match status" value="1"/>
</dbReference>
<sequence>MTSHRLPRVLAAVAASSALVFGLASPALAAERTTAEVAAGVAPASLEHYTDAPIDVTQLNPDWSWNPNPDWISQTADDPRVEQYVAYSPSMKVDIPVATIPATNEAGERLDKAPTIYLLNGAGGAEQDNDWIVLAETVDFYSGKGVNVVIPMAGAFSYYMDWANQSPTGNYYLSGPQMWETFVTQELPGPIEKELNANNDRGVIGFSMSATSSLLMAEHNPGFYDAVGSFSGCAATSTPISHLGQNLAAERGGVTFTDIAGPVGSDHARYNDALVQAEHLRGTEIYVSNATGLAGREDQQSFLHQTAVEEFGLDYAEALTVSALNTAILQGEGGVIEAFTNKCTHDLKAKLDSEGIPAHFEFRNQGTHSWPYWRADLEDSWFVTFAPAFGLA</sequence>
<dbReference type="HOGENOM" id="CLU_026624_0_2_11"/>
<dbReference type="KEGG" id="cmd:B841_01815"/>
<keyword evidence="1" id="KW-0732">Signal</keyword>
<dbReference type="Gene3D" id="3.40.50.1820">
    <property type="entry name" value="alpha/beta hydrolase"/>
    <property type="match status" value="1"/>
</dbReference>
<dbReference type="InterPro" id="IPR050583">
    <property type="entry name" value="Mycobacterial_A85_antigen"/>
</dbReference>
<dbReference type="Pfam" id="PF00756">
    <property type="entry name" value="Esterase"/>
    <property type="match status" value="1"/>
</dbReference>
<dbReference type="GO" id="GO:0016747">
    <property type="term" value="F:acyltransferase activity, transferring groups other than amino-acyl groups"/>
    <property type="evidence" value="ECO:0007669"/>
    <property type="project" value="TreeGrafter"/>
</dbReference>
<name>S5TFX8_9CORY</name>
<dbReference type="OrthoDB" id="4510758at2"/>
<evidence type="ECO:0000313" key="3">
    <source>
        <dbReference type="Proteomes" id="UP000015388"/>
    </source>
</evidence>
<organism evidence="2 3">
    <name type="scientific">Corynebacterium maris DSM 45190</name>
    <dbReference type="NCBI Taxonomy" id="1224163"/>
    <lineage>
        <taxon>Bacteria</taxon>
        <taxon>Bacillati</taxon>
        <taxon>Actinomycetota</taxon>
        <taxon>Actinomycetes</taxon>
        <taxon>Mycobacteriales</taxon>
        <taxon>Corynebacteriaceae</taxon>
        <taxon>Corynebacterium</taxon>
    </lineage>
</organism>
<dbReference type="STRING" id="1224163.B841_01815"/>
<dbReference type="InterPro" id="IPR000801">
    <property type="entry name" value="Esterase-like"/>
</dbReference>
<dbReference type="AlphaFoldDB" id="S5TFX8"/>
<reference evidence="2 3" key="1">
    <citation type="submission" date="2012-11" db="EMBL/GenBank/DDBJ databases">
        <title>The complete genome sequence of Corynebacterium maris Coryn-1 (=DSM 45190).</title>
        <authorList>
            <person name="Schaffert L."/>
            <person name="Albersmeier A."/>
            <person name="Kalinowski J."/>
            <person name="Ruckert C."/>
        </authorList>
    </citation>
    <scope>NUCLEOTIDE SEQUENCE [LARGE SCALE GENOMIC DNA]</scope>
    <source>
        <strain evidence="3">Coryn-1</strain>
    </source>
</reference>
<dbReference type="SUPFAM" id="SSF53474">
    <property type="entry name" value="alpha/beta-Hydrolases"/>
    <property type="match status" value="1"/>
</dbReference>
<dbReference type="eggNOG" id="COG0627">
    <property type="taxonomic scope" value="Bacteria"/>
</dbReference>
<feature type="signal peptide" evidence="1">
    <location>
        <begin position="1"/>
        <end position="29"/>
    </location>
</feature>
<evidence type="ECO:0000256" key="1">
    <source>
        <dbReference type="SAM" id="SignalP"/>
    </source>
</evidence>
<accession>S5TFX8</accession>
<dbReference type="EMBL" id="CP003924">
    <property type="protein sequence ID" value="AGS33846.1"/>
    <property type="molecule type" value="Genomic_DNA"/>
</dbReference>
<dbReference type="Proteomes" id="UP000015388">
    <property type="component" value="Chromosome"/>
</dbReference>
<dbReference type="InterPro" id="IPR029058">
    <property type="entry name" value="AB_hydrolase_fold"/>
</dbReference>
<dbReference type="PATRIC" id="fig|1224163.3.peg.366"/>
<evidence type="ECO:0000313" key="2">
    <source>
        <dbReference type="EMBL" id="AGS33846.1"/>
    </source>
</evidence>
<dbReference type="RefSeq" id="WP_020933781.1">
    <property type="nucleotide sequence ID" value="NC_021915.1"/>
</dbReference>
<dbReference type="PANTHER" id="PTHR48098">
    <property type="entry name" value="ENTEROCHELIN ESTERASE-RELATED"/>
    <property type="match status" value="1"/>
</dbReference>
<keyword evidence="3" id="KW-1185">Reference proteome</keyword>
<feature type="chain" id="PRO_5004532798" evidence="1">
    <location>
        <begin position="30"/>
        <end position="392"/>
    </location>
</feature>
<gene>
    <name evidence="2" type="ORF">B841_01815</name>
</gene>
<proteinExistence type="predicted"/>
<protein>
    <submittedName>
        <fullName evidence="2">Trehalose corynomycolyl transferase A</fullName>
    </submittedName>
</protein>
<keyword evidence="2" id="KW-0808">Transferase</keyword>